<proteinExistence type="inferred from homology"/>
<dbReference type="GO" id="GO:0046933">
    <property type="term" value="F:proton-transporting ATP synthase activity, rotational mechanism"/>
    <property type="evidence" value="ECO:0007669"/>
    <property type="project" value="UniProtKB-UniRule"/>
</dbReference>
<feature type="transmembrane region" description="Helical" evidence="11">
    <location>
        <begin position="211"/>
        <end position="237"/>
    </location>
</feature>
<evidence type="ECO:0000256" key="3">
    <source>
        <dbReference type="ARBA" id="ARBA00022448"/>
    </source>
</evidence>
<keyword evidence="9 11" id="KW-0472">Membrane</keyword>
<dbReference type="Proteomes" id="UP000294746">
    <property type="component" value="Unassembled WGS sequence"/>
</dbReference>
<dbReference type="RefSeq" id="WP_131848283.1">
    <property type="nucleotide sequence ID" value="NZ_SLXV01000008.1"/>
</dbReference>
<evidence type="ECO:0000256" key="5">
    <source>
        <dbReference type="ARBA" id="ARBA00022692"/>
    </source>
</evidence>
<dbReference type="NCBIfam" id="TIGR01131">
    <property type="entry name" value="ATP_synt_6_or_A"/>
    <property type="match status" value="1"/>
</dbReference>
<keyword evidence="14" id="KW-1185">Reference proteome</keyword>
<dbReference type="HAMAP" id="MF_01393">
    <property type="entry name" value="ATP_synth_a_bact"/>
    <property type="match status" value="1"/>
</dbReference>
<organism evidence="13 14">
    <name type="scientific">Baia soyae</name>
    <dbReference type="NCBI Taxonomy" id="1544746"/>
    <lineage>
        <taxon>Bacteria</taxon>
        <taxon>Bacillati</taxon>
        <taxon>Bacillota</taxon>
        <taxon>Bacilli</taxon>
        <taxon>Bacillales</taxon>
        <taxon>Thermoactinomycetaceae</taxon>
        <taxon>Baia</taxon>
    </lineage>
</organism>
<keyword evidence="6 11" id="KW-0375">Hydrogen ion transport</keyword>
<protein>
    <recommendedName>
        <fullName evidence="11 12">ATP synthase subunit a</fullName>
    </recommendedName>
    <alternativeName>
        <fullName evidence="11">ATP synthase F0 sector subunit a</fullName>
    </alternativeName>
    <alternativeName>
        <fullName evidence="11">F-ATPase subunit 6</fullName>
    </alternativeName>
</protein>
<gene>
    <name evidence="11" type="primary">atpB</name>
    <name evidence="13" type="ORF">EDD57_10879</name>
</gene>
<dbReference type="Pfam" id="PF00119">
    <property type="entry name" value="ATP-synt_A"/>
    <property type="match status" value="1"/>
</dbReference>
<dbReference type="GO" id="GO:0042777">
    <property type="term" value="P:proton motive force-driven plasma membrane ATP synthesis"/>
    <property type="evidence" value="ECO:0007669"/>
    <property type="project" value="TreeGrafter"/>
</dbReference>
<comment type="similarity">
    <text evidence="2 11 12">Belongs to the ATPase A chain family.</text>
</comment>
<dbReference type="CDD" id="cd00310">
    <property type="entry name" value="ATP-synt_Fo_a_6"/>
    <property type="match status" value="1"/>
</dbReference>
<keyword evidence="8 11" id="KW-0406">Ion transport</keyword>
<dbReference type="PANTHER" id="PTHR42823">
    <property type="entry name" value="ATP SYNTHASE SUBUNIT A, CHLOROPLASTIC"/>
    <property type="match status" value="1"/>
</dbReference>
<dbReference type="InterPro" id="IPR023011">
    <property type="entry name" value="ATP_synth_F0_asu_AS"/>
</dbReference>
<dbReference type="SUPFAM" id="SSF81336">
    <property type="entry name" value="F1F0 ATP synthase subunit A"/>
    <property type="match status" value="1"/>
</dbReference>
<dbReference type="PRINTS" id="PR00123">
    <property type="entry name" value="ATPASEA"/>
</dbReference>
<comment type="function">
    <text evidence="11 12">Key component of the proton channel; it plays a direct role in the translocation of protons across the membrane.</text>
</comment>
<feature type="transmembrane region" description="Helical" evidence="11">
    <location>
        <begin position="16"/>
        <end position="36"/>
    </location>
</feature>
<name>A0A4R2RY40_9BACL</name>
<dbReference type="AlphaFoldDB" id="A0A4R2RY40"/>
<accession>A0A4R2RY40</accession>
<evidence type="ECO:0000256" key="1">
    <source>
        <dbReference type="ARBA" id="ARBA00004141"/>
    </source>
</evidence>
<comment type="caution">
    <text evidence="13">The sequence shown here is derived from an EMBL/GenBank/DDBJ whole genome shotgun (WGS) entry which is preliminary data.</text>
</comment>
<dbReference type="OrthoDB" id="9789241at2"/>
<evidence type="ECO:0000256" key="2">
    <source>
        <dbReference type="ARBA" id="ARBA00006810"/>
    </source>
</evidence>
<dbReference type="Gene3D" id="1.20.120.220">
    <property type="entry name" value="ATP synthase, F0 complex, subunit A"/>
    <property type="match status" value="1"/>
</dbReference>
<reference evidence="13 14" key="1">
    <citation type="submission" date="2019-03" db="EMBL/GenBank/DDBJ databases">
        <title>Genomic Encyclopedia of Type Strains, Phase IV (KMG-IV): sequencing the most valuable type-strain genomes for metagenomic binning, comparative biology and taxonomic classification.</title>
        <authorList>
            <person name="Goeker M."/>
        </authorList>
    </citation>
    <scope>NUCLEOTIDE SEQUENCE [LARGE SCALE GENOMIC DNA]</scope>
    <source>
        <strain evidence="13 14">DSM 46831</strain>
    </source>
</reference>
<keyword evidence="10 11" id="KW-0066">ATP synthesis</keyword>
<sequence length="245" mass="27006">MELTPQVTVAGLKFDLTIILGTIIAAAIVFGLIYFATRKVSMVPRGLQVGLEMLIDMIRGITGMTYDHKRAEKYLAFSFTLFLFVLVANQLGVILMITGEVHDPIPWLGITEETLKEHNGAAHVALLKSPTADLGFAFTMAISVALFANFIGIKNGLGSWLKPFVNPLHWIEEVSKPATHAMRLWANIFAGEVLITILMTKFPLYVTFVPVAVWIAFSLFVGMIQAYIFTVLANVYIGQKYAGGH</sequence>
<dbReference type="GO" id="GO:0045259">
    <property type="term" value="C:proton-transporting ATP synthase complex"/>
    <property type="evidence" value="ECO:0007669"/>
    <property type="project" value="UniProtKB-KW"/>
</dbReference>
<evidence type="ECO:0000256" key="6">
    <source>
        <dbReference type="ARBA" id="ARBA00022781"/>
    </source>
</evidence>
<feature type="transmembrane region" description="Helical" evidence="11">
    <location>
        <begin position="184"/>
        <end position="205"/>
    </location>
</feature>
<evidence type="ECO:0000313" key="13">
    <source>
        <dbReference type="EMBL" id="TCP69510.1"/>
    </source>
</evidence>
<dbReference type="InterPro" id="IPR000568">
    <property type="entry name" value="ATP_synth_F0_asu"/>
</dbReference>
<keyword evidence="5 11" id="KW-0812">Transmembrane</keyword>
<keyword evidence="3 11" id="KW-0813">Transport</keyword>
<dbReference type="GO" id="GO:0005886">
    <property type="term" value="C:plasma membrane"/>
    <property type="evidence" value="ECO:0007669"/>
    <property type="project" value="UniProtKB-SubCell"/>
</dbReference>
<keyword evidence="11" id="KW-1003">Cell membrane</keyword>
<evidence type="ECO:0000256" key="8">
    <source>
        <dbReference type="ARBA" id="ARBA00023065"/>
    </source>
</evidence>
<feature type="transmembrane region" description="Helical" evidence="11">
    <location>
        <begin position="134"/>
        <end position="153"/>
    </location>
</feature>
<evidence type="ECO:0000313" key="14">
    <source>
        <dbReference type="Proteomes" id="UP000294746"/>
    </source>
</evidence>
<dbReference type="InterPro" id="IPR035908">
    <property type="entry name" value="F0_ATP_A_sf"/>
</dbReference>
<evidence type="ECO:0000256" key="11">
    <source>
        <dbReference type="HAMAP-Rule" id="MF_01393"/>
    </source>
</evidence>
<dbReference type="PROSITE" id="PS00449">
    <property type="entry name" value="ATPASE_A"/>
    <property type="match status" value="1"/>
</dbReference>
<feature type="transmembrane region" description="Helical" evidence="11">
    <location>
        <begin position="74"/>
        <end position="97"/>
    </location>
</feature>
<evidence type="ECO:0000256" key="12">
    <source>
        <dbReference type="RuleBase" id="RU000483"/>
    </source>
</evidence>
<dbReference type="InterPro" id="IPR045082">
    <property type="entry name" value="ATP_syn_F0_a_bact/chloroplast"/>
</dbReference>
<keyword evidence="7 11" id="KW-1133">Transmembrane helix</keyword>
<evidence type="ECO:0000256" key="7">
    <source>
        <dbReference type="ARBA" id="ARBA00022989"/>
    </source>
</evidence>
<keyword evidence="4 11" id="KW-0138">CF(0)</keyword>
<evidence type="ECO:0000256" key="10">
    <source>
        <dbReference type="ARBA" id="ARBA00023310"/>
    </source>
</evidence>
<evidence type="ECO:0000256" key="9">
    <source>
        <dbReference type="ARBA" id="ARBA00023136"/>
    </source>
</evidence>
<dbReference type="EMBL" id="SLXV01000008">
    <property type="protein sequence ID" value="TCP69510.1"/>
    <property type="molecule type" value="Genomic_DNA"/>
</dbReference>
<dbReference type="PANTHER" id="PTHR42823:SF3">
    <property type="entry name" value="ATP SYNTHASE SUBUNIT A, CHLOROPLASTIC"/>
    <property type="match status" value="1"/>
</dbReference>
<comment type="subcellular location">
    <subcellularLocation>
        <location evidence="11 12">Cell membrane</location>
        <topology evidence="11 12">Multi-pass membrane protein</topology>
    </subcellularLocation>
    <subcellularLocation>
        <location evidence="1">Membrane</location>
        <topology evidence="1">Multi-pass membrane protein</topology>
    </subcellularLocation>
</comment>
<evidence type="ECO:0000256" key="4">
    <source>
        <dbReference type="ARBA" id="ARBA00022547"/>
    </source>
</evidence>